<dbReference type="GO" id="GO:0032008">
    <property type="term" value="P:positive regulation of TOR signaling"/>
    <property type="evidence" value="ECO:0007669"/>
    <property type="project" value="InterPro"/>
</dbReference>
<dbReference type="GO" id="GO:0005085">
    <property type="term" value="F:guanyl-nucleotide exchange factor activity"/>
    <property type="evidence" value="ECO:0007669"/>
    <property type="project" value="InterPro"/>
</dbReference>
<evidence type="ECO:0000259" key="1">
    <source>
        <dbReference type="SMART" id="SM00960"/>
    </source>
</evidence>
<dbReference type="SUPFAM" id="SSF103196">
    <property type="entry name" value="Roadblock/LC7 domain"/>
    <property type="match status" value="1"/>
</dbReference>
<sequence>MVSDRKERIQSVLRDLKSSTPDIESSAIISSSGIVIASDLPRDIEEKKLGEIITTMMSVAGKVASELHRGQLEQVLVRCDKGNVILVPVGMSEILVSVTKKDARLGLVFLEMKRTAKQLHNIMQP</sequence>
<evidence type="ECO:0000313" key="2">
    <source>
        <dbReference type="EMBL" id="OQX90189.1"/>
    </source>
</evidence>
<reference evidence="3" key="1">
    <citation type="submission" date="2017-03" db="EMBL/GenBank/DDBJ databases">
        <title>Novel pathways for hydrocarbon cycling and metabolic interdependencies in hydrothermal sediment communities.</title>
        <authorList>
            <person name="Dombrowski N."/>
            <person name="Seitz K."/>
            <person name="Teske A."/>
            <person name="Baker B."/>
        </authorList>
    </citation>
    <scope>NUCLEOTIDE SEQUENCE [LARGE SCALE GENOMIC DNA]</scope>
</reference>
<dbReference type="InterPro" id="IPR004942">
    <property type="entry name" value="Roadblock/LAMTOR2_dom"/>
</dbReference>
<proteinExistence type="predicted"/>
<comment type="caution">
    <text evidence="2">The sequence shown here is derived from an EMBL/GenBank/DDBJ whole genome shotgun (WGS) entry which is preliminary data.</text>
</comment>
<dbReference type="Pfam" id="PF03259">
    <property type="entry name" value="Robl_LC7"/>
    <property type="match status" value="1"/>
</dbReference>
<dbReference type="PANTHER" id="PTHR13323">
    <property type="entry name" value="LATE ENDOSOMAL/LYSOSOMAL MP1 INTERACTING PROTEIN"/>
    <property type="match status" value="1"/>
</dbReference>
<dbReference type="InterPro" id="IPR037587">
    <property type="entry name" value="LAMTOR2-like"/>
</dbReference>
<dbReference type="Gene3D" id="3.30.450.30">
    <property type="entry name" value="Dynein light chain 2a, cytoplasmic"/>
    <property type="match status" value="1"/>
</dbReference>
<gene>
    <name evidence="2" type="ORF">B6D57_04420</name>
</gene>
<dbReference type="SMART" id="SM00960">
    <property type="entry name" value="Robl_LC7"/>
    <property type="match status" value="1"/>
</dbReference>
<accession>A0A1W9S013</accession>
<dbReference type="GO" id="GO:0060090">
    <property type="term" value="F:molecular adaptor activity"/>
    <property type="evidence" value="ECO:0007669"/>
    <property type="project" value="InterPro"/>
</dbReference>
<dbReference type="EMBL" id="NATQ01000091">
    <property type="protein sequence ID" value="OQX90189.1"/>
    <property type="molecule type" value="Genomic_DNA"/>
</dbReference>
<dbReference type="AlphaFoldDB" id="A0A1W9S013"/>
<feature type="domain" description="Roadblock/LAMTOR2" evidence="1">
    <location>
        <begin position="9"/>
        <end position="99"/>
    </location>
</feature>
<name>A0A1W9S013_9BACT</name>
<evidence type="ECO:0000313" key="3">
    <source>
        <dbReference type="Proteomes" id="UP000192611"/>
    </source>
</evidence>
<protein>
    <recommendedName>
        <fullName evidence="1">Roadblock/LAMTOR2 domain-containing protein</fullName>
    </recommendedName>
</protein>
<organism evidence="2 3">
    <name type="scientific">Candidatus Coatesbacteria bacterium 4484_99</name>
    <dbReference type="NCBI Taxonomy" id="1970774"/>
    <lineage>
        <taxon>Bacteria</taxon>
        <taxon>Candidatus Coatesiibacteriota</taxon>
    </lineage>
</organism>
<dbReference type="Proteomes" id="UP000192611">
    <property type="component" value="Unassembled WGS sequence"/>
</dbReference>